<dbReference type="Pfam" id="PF05936">
    <property type="entry name" value="T6SS_VasE"/>
    <property type="match status" value="1"/>
</dbReference>
<gene>
    <name evidence="1" type="ORF">SAMN02745132_01625</name>
</gene>
<dbReference type="RefSeq" id="WP_078752028.1">
    <property type="nucleotide sequence ID" value="NZ_FUXU01000015.1"/>
</dbReference>
<protein>
    <submittedName>
        <fullName evidence="1">Type VI secretion system protein ImpJ</fullName>
    </submittedName>
</protein>
<dbReference type="NCBIfam" id="TIGR03353">
    <property type="entry name" value="VI_chp_4"/>
    <property type="match status" value="1"/>
</dbReference>
<proteinExistence type="predicted"/>
<sequence>MSLYNRVVWQDGLFMKPQHLQQLERYQDKFSSMLSEYCSPLNWGINRLEINTELLSLGKIGITKIEGVLQDRTPFQLPLQSDLPQIIDVDSSMIGKEVFLCCPLPSERSELFGEERVGARYSIHAEDVVDACFESNDMANIQVGKLNFRLMFDHEDRSAYTTIPILKIAEVKPDGSVVLNDNYIPTCIDIHASAVLSKYVKEFASMLRHRAESIVQRMGMVDQQGVSSVADFMLLQTLNRYEPLFWHFGSVEGIHPEALYRTILQAEGELSTICSKERRPHPYVSYNHSELTNCMAQVIDSSKQCLSVMSEQRALPLTLIEQNYGISTAVIPDNSLVNAATFILAVKADVPLDILHTQFVSQIKIGSIDNIRQLINLQLPGIGIKPMPVVPRALPFHAGYTYFELDKMSDEWEKLENAAAIAVHVSGEFSNLSLQLWAVRL</sequence>
<dbReference type="PANTHER" id="PTHR35566:SF1">
    <property type="entry name" value="TYPE VI SECRETION SYSTEM BASEPLATE COMPONENT TSSK1"/>
    <property type="match status" value="1"/>
</dbReference>
<dbReference type="InterPro" id="IPR010263">
    <property type="entry name" value="T6SS_TssK"/>
</dbReference>
<name>A0A1T4UFQ1_9GAMM</name>
<dbReference type="OrthoDB" id="9775333at2"/>
<evidence type="ECO:0000313" key="2">
    <source>
        <dbReference type="Proteomes" id="UP000190162"/>
    </source>
</evidence>
<dbReference type="AlphaFoldDB" id="A0A1T4UFQ1"/>
<evidence type="ECO:0000313" key="1">
    <source>
        <dbReference type="EMBL" id="SKA51514.1"/>
    </source>
</evidence>
<accession>A0A1T4UFQ1</accession>
<dbReference type="Proteomes" id="UP000190162">
    <property type="component" value="Unassembled WGS sequence"/>
</dbReference>
<dbReference type="EMBL" id="FUXU01000015">
    <property type="protein sequence ID" value="SKA51514.1"/>
    <property type="molecule type" value="Genomic_DNA"/>
</dbReference>
<keyword evidence="2" id="KW-1185">Reference proteome</keyword>
<reference evidence="2" key="1">
    <citation type="submission" date="2017-02" db="EMBL/GenBank/DDBJ databases">
        <authorList>
            <person name="Varghese N."/>
            <person name="Submissions S."/>
        </authorList>
    </citation>
    <scope>NUCLEOTIDE SEQUENCE [LARGE SCALE GENOMIC DNA]</scope>
    <source>
        <strain evidence="2">DSM 22720</strain>
    </source>
</reference>
<organism evidence="1 2">
    <name type="scientific">Enterovibrio nigricans DSM 22720</name>
    <dbReference type="NCBI Taxonomy" id="1121868"/>
    <lineage>
        <taxon>Bacteria</taxon>
        <taxon>Pseudomonadati</taxon>
        <taxon>Pseudomonadota</taxon>
        <taxon>Gammaproteobacteria</taxon>
        <taxon>Vibrionales</taxon>
        <taxon>Vibrionaceae</taxon>
        <taxon>Enterovibrio</taxon>
    </lineage>
</organism>
<dbReference type="PANTHER" id="PTHR35566">
    <property type="entry name" value="BLR3599 PROTEIN"/>
    <property type="match status" value="1"/>
</dbReference>